<dbReference type="EMBL" id="DAARGH010000076">
    <property type="protein sequence ID" value="HAE2310322.1"/>
    <property type="molecule type" value="Genomic_DNA"/>
</dbReference>
<feature type="non-terminal residue" evidence="1">
    <location>
        <position position="81"/>
    </location>
</feature>
<dbReference type="AlphaFoldDB" id="A0A728AEQ0"/>
<comment type="caution">
    <text evidence="1">The sequence shown here is derived from an EMBL/GenBank/DDBJ whole genome shotgun (WGS) entry which is preliminary data.</text>
</comment>
<reference evidence="1" key="2">
    <citation type="submission" date="2018-07" db="EMBL/GenBank/DDBJ databases">
        <authorList>
            <consortium name="NCBI Pathogen Detection Project"/>
        </authorList>
    </citation>
    <scope>NUCLEOTIDE SEQUENCE</scope>
    <source>
        <strain evidence="1">Salmonella enterica</strain>
    </source>
</reference>
<accession>A0A728AEQ0</accession>
<sequence>MLNSNMSELRIELENAIKNLGIHDYRVDKPEQIVSEIKEIYVNGNPRTWWLSLKHRQYVFSYTDNSGYKNISQIVSKQLNE</sequence>
<reference evidence="1" key="1">
    <citation type="journal article" date="2018" name="Genome Biol.">
        <title>SKESA: strategic k-mer extension for scrupulous assemblies.</title>
        <authorList>
            <person name="Souvorov A."/>
            <person name="Agarwala R."/>
            <person name="Lipman D.J."/>
        </authorList>
    </citation>
    <scope>NUCLEOTIDE SEQUENCE</scope>
    <source>
        <strain evidence="1">Salmonella enterica</strain>
    </source>
</reference>
<proteinExistence type="predicted"/>
<protein>
    <submittedName>
        <fullName evidence="1">Uncharacterized protein</fullName>
    </submittedName>
</protein>
<evidence type="ECO:0000313" key="1">
    <source>
        <dbReference type="EMBL" id="HAE2310322.1"/>
    </source>
</evidence>
<name>A0A728AEQ0_SALTM</name>
<gene>
    <name evidence="1" type="ORF">G3247_004839</name>
</gene>
<organism evidence="1">
    <name type="scientific">Salmonella typhimurium</name>
    <dbReference type="NCBI Taxonomy" id="90371"/>
    <lineage>
        <taxon>Bacteria</taxon>
        <taxon>Pseudomonadati</taxon>
        <taxon>Pseudomonadota</taxon>
        <taxon>Gammaproteobacteria</taxon>
        <taxon>Enterobacterales</taxon>
        <taxon>Enterobacteriaceae</taxon>
        <taxon>Salmonella</taxon>
    </lineage>
</organism>